<dbReference type="Pfam" id="PF07686">
    <property type="entry name" value="V-set"/>
    <property type="match status" value="1"/>
</dbReference>
<dbReference type="InterPro" id="IPR003599">
    <property type="entry name" value="Ig_sub"/>
</dbReference>
<keyword evidence="8 15" id="KW-1133">Transmembrane helix</keyword>
<protein>
    <recommendedName>
        <fullName evidence="3">Natural cytotoxicity triggering receptor 3</fullName>
    </recommendedName>
    <alternativeName>
        <fullName evidence="14">Natural killer cell p30-related protein</fullName>
    </alternativeName>
</protein>
<organism evidence="18">
    <name type="scientific">Xenopus tropicalis</name>
    <name type="common">Western clawed frog</name>
    <name type="synonym">Silurana tropicalis</name>
    <dbReference type="NCBI Taxonomy" id="8364"/>
    <lineage>
        <taxon>Eukaryota</taxon>
        <taxon>Metazoa</taxon>
        <taxon>Chordata</taxon>
        <taxon>Craniata</taxon>
        <taxon>Vertebrata</taxon>
        <taxon>Euteleostomi</taxon>
        <taxon>Amphibia</taxon>
        <taxon>Batrachia</taxon>
        <taxon>Anura</taxon>
        <taxon>Pipoidea</taxon>
        <taxon>Pipidae</taxon>
        <taxon>Xenopodinae</taxon>
        <taxon>Xenopus</taxon>
        <taxon>Silurana</taxon>
    </lineage>
</organism>
<dbReference type="InterPro" id="IPR013783">
    <property type="entry name" value="Ig-like_fold"/>
</dbReference>
<evidence type="ECO:0000259" key="17">
    <source>
        <dbReference type="PROSITE" id="PS50835"/>
    </source>
</evidence>
<dbReference type="InterPro" id="IPR013106">
    <property type="entry name" value="Ig_V-set"/>
</dbReference>
<comment type="subcellular location">
    <subcellularLocation>
        <location evidence="1">Cell membrane</location>
        <topology evidence="1">Single-pass type I membrane protein</topology>
    </subcellularLocation>
</comment>
<feature type="signal peptide" evidence="16">
    <location>
        <begin position="1"/>
        <end position="18"/>
    </location>
</feature>
<dbReference type="FunCoup" id="A0A6I8PTQ8">
    <property type="interactions" value="602"/>
</dbReference>
<dbReference type="GO" id="GO:0045954">
    <property type="term" value="P:positive regulation of natural killer cell mediated cytotoxicity"/>
    <property type="evidence" value="ECO:0007669"/>
    <property type="project" value="InterPro"/>
</dbReference>
<accession>A0A6I8PTQ8</accession>
<evidence type="ECO:0000256" key="6">
    <source>
        <dbReference type="ARBA" id="ARBA00022729"/>
    </source>
</evidence>
<dbReference type="GeneTree" id="ENSGT00730000111639"/>
<evidence type="ECO:0000256" key="1">
    <source>
        <dbReference type="ARBA" id="ARBA00004251"/>
    </source>
</evidence>
<evidence type="ECO:0000256" key="5">
    <source>
        <dbReference type="ARBA" id="ARBA00022692"/>
    </source>
</evidence>
<feature type="transmembrane region" description="Helical" evidence="15">
    <location>
        <begin position="149"/>
        <end position="169"/>
    </location>
</feature>
<dbReference type="PANTHER" id="PTHR47904:SF1">
    <property type="entry name" value="NATURAL CYTOTOXICITY TRIGGERING RECEPTOR 3"/>
    <property type="match status" value="1"/>
</dbReference>
<evidence type="ECO:0000256" key="8">
    <source>
        <dbReference type="ARBA" id="ARBA00022989"/>
    </source>
</evidence>
<evidence type="ECO:0000256" key="12">
    <source>
        <dbReference type="ARBA" id="ARBA00023180"/>
    </source>
</evidence>
<name>A0A6I8PTQ8_XENTR</name>
<evidence type="ECO:0000313" key="18">
    <source>
        <dbReference type="Ensembl" id="ENSXETP00000062048"/>
    </source>
</evidence>
<evidence type="ECO:0000256" key="10">
    <source>
        <dbReference type="ARBA" id="ARBA00023157"/>
    </source>
</evidence>
<dbReference type="InParanoid" id="A0A6I8PTQ8"/>
<dbReference type="SMART" id="SM00409">
    <property type="entry name" value="IG"/>
    <property type="match status" value="1"/>
</dbReference>
<keyword evidence="7" id="KW-0391">Immunity</keyword>
<dbReference type="InterPro" id="IPR007110">
    <property type="entry name" value="Ig-like_dom"/>
</dbReference>
<keyword evidence="11" id="KW-0675">Receptor</keyword>
<reference evidence="18" key="2">
    <citation type="submission" date="2020-05" db="UniProtKB">
        <authorList>
            <consortium name="Ensembl"/>
        </authorList>
    </citation>
    <scope>IDENTIFICATION</scope>
</reference>
<dbReference type="SMART" id="SM00406">
    <property type="entry name" value="IGv"/>
    <property type="match status" value="1"/>
</dbReference>
<keyword evidence="12" id="KW-0325">Glycoprotein</keyword>
<dbReference type="InterPro" id="IPR043226">
    <property type="entry name" value="NCR3"/>
</dbReference>
<evidence type="ECO:0000256" key="4">
    <source>
        <dbReference type="ARBA" id="ARBA00022475"/>
    </source>
</evidence>
<dbReference type="GO" id="GO:0005886">
    <property type="term" value="C:plasma membrane"/>
    <property type="evidence" value="ECO:0007669"/>
    <property type="project" value="UniProtKB-SubCell"/>
</dbReference>
<dbReference type="InterPro" id="IPR036179">
    <property type="entry name" value="Ig-like_dom_sf"/>
</dbReference>
<dbReference type="PANTHER" id="PTHR47904">
    <property type="entry name" value="NATURAL CYTOTOXICITY TRIGGERING RECEPTOR 3"/>
    <property type="match status" value="1"/>
</dbReference>
<evidence type="ECO:0000256" key="7">
    <source>
        <dbReference type="ARBA" id="ARBA00022859"/>
    </source>
</evidence>
<evidence type="ECO:0000256" key="2">
    <source>
        <dbReference type="ARBA" id="ARBA00006531"/>
    </source>
</evidence>
<comment type="similarity">
    <text evidence="2">Belongs to the natural cytotoxicity receptor (NCR) family.</text>
</comment>
<dbReference type="SUPFAM" id="SSF48726">
    <property type="entry name" value="Immunoglobulin"/>
    <property type="match status" value="1"/>
</dbReference>
<evidence type="ECO:0000256" key="3">
    <source>
        <dbReference type="ARBA" id="ARBA00019135"/>
    </source>
</evidence>
<evidence type="ECO:0000256" key="11">
    <source>
        <dbReference type="ARBA" id="ARBA00023170"/>
    </source>
</evidence>
<reference evidence="18" key="1">
    <citation type="journal article" date="2010" name="Science">
        <title>The genome of the Western clawed frog Xenopus tropicalis.</title>
        <authorList>
            <person name="Hellsten U."/>
            <person name="Harland R.M."/>
            <person name="Gilchrist M.J."/>
            <person name="Hendrix D."/>
            <person name="Jurka J."/>
            <person name="Kapitonov V."/>
            <person name="Ovcharenko I."/>
            <person name="Putnam N.H."/>
            <person name="Shu S."/>
            <person name="Taher L."/>
            <person name="Blitz I.L."/>
            <person name="Blumberg B."/>
            <person name="Dichmann D.S."/>
            <person name="Dubchak I."/>
            <person name="Amaya E."/>
            <person name="Detter J.C."/>
            <person name="Fletcher R."/>
            <person name="Gerhard D.S."/>
            <person name="Goodstein D."/>
            <person name="Graves T."/>
            <person name="Grigoriev I.V."/>
            <person name="Grimwood J."/>
            <person name="Kawashima T."/>
            <person name="Lindquist E."/>
            <person name="Lucas S.M."/>
            <person name="Mead P.E."/>
            <person name="Mitros T."/>
            <person name="Ogino H."/>
            <person name="Ohta Y."/>
            <person name="Poliakov A.V."/>
            <person name="Pollet N."/>
            <person name="Robert J."/>
            <person name="Salamov A."/>
            <person name="Sater A.K."/>
            <person name="Schmutz J."/>
            <person name="Terry A."/>
            <person name="Vize P.D."/>
            <person name="Warren W.C."/>
            <person name="Wells D."/>
            <person name="Wills A."/>
            <person name="Wilson R.K."/>
            <person name="Zimmerman L.B."/>
            <person name="Zorn A.M."/>
            <person name="Grainger R."/>
            <person name="Grammer T."/>
            <person name="Khokha M.K."/>
            <person name="Richardson P.M."/>
            <person name="Rokhsar D.S."/>
        </authorList>
    </citation>
    <scope>NUCLEOTIDE SEQUENCE [LARGE SCALE GENOMIC DNA]</scope>
    <source>
        <strain evidence="18">Nigerian</strain>
    </source>
</reference>
<dbReference type="Ensembl" id="ENSXETT00000060605">
    <property type="protein sequence ID" value="ENSXETP00000062048"/>
    <property type="gene ID" value="ENSXETG00000035595"/>
</dbReference>
<feature type="chain" id="PRO_5030155050" description="Natural cytotoxicity triggering receptor 3" evidence="16">
    <location>
        <begin position="19"/>
        <end position="249"/>
    </location>
</feature>
<feature type="domain" description="Ig-like" evidence="17">
    <location>
        <begin position="19"/>
        <end position="125"/>
    </location>
</feature>
<dbReference type="PROSITE" id="PS51257">
    <property type="entry name" value="PROKAR_LIPOPROTEIN"/>
    <property type="match status" value="1"/>
</dbReference>
<dbReference type="GO" id="GO:0002429">
    <property type="term" value="P:immune response-activating cell surface receptor signaling pathway"/>
    <property type="evidence" value="ECO:0007669"/>
    <property type="project" value="InterPro"/>
</dbReference>
<keyword evidence="9 15" id="KW-0472">Membrane</keyword>
<dbReference type="FunFam" id="2.60.40.10:FF:002623">
    <property type="entry name" value="Uncharacterized protein"/>
    <property type="match status" value="1"/>
</dbReference>
<evidence type="ECO:0000256" key="16">
    <source>
        <dbReference type="SAM" id="SignalP"/>
    </source>
</evidence>
<evidence type="ECO:0000256" key="9">
    <source>
        <dbReference type="ARBA" id="ARBA00023136"/>
    </source>
</evidence>
<dbReference type="PROSITE" id="PS50835">
    <property type="entry name" value="IG_LIKE"/>
    <property type="match status" value="1"/>
</dbReference>
<evidence type="ECO:0000256" key="14">
    <source>
        <dbReference type="ARBA" id="ARBA00032296"/>
    </source>
</evidence>
<keyword evidence="10" id="KW-1015">Disulfide bond</keyword>
<keyword evidence="13" id="KW-0393">Immunoglobulin domain</keyword>
<keyword evidence="4" id="KW-1003">Cell membrane</keyword>
<evidence type="ECO:0000256" key="13">
    <source>
        <dbReference type="ARBA" id="ARBA00023319"/>
    </source>
</evidence>
<sequence>MRGTGLLLLLCALQGCLLQNIRVSQIPAVSATEGSTVTLQCHYTLSSTENGSLGWYRWYRHVLGGPEVSNNSRNYTGRVSSACQSDCPSEFINNRSASIQLHRVQISDTGMYICEVTLELSRTLQGHGNGTFLNVTADVTANSSGSNDYLYYIIGAVILVFLICVAVYIKNTKYVSAFPREEEPCPYTDFTAQASRIHVNTPAERQIQTNEEHGVTIENAHYAYNEPEIIRNRPLRQSCQHVYVYSEIP</sequence>
<proteinExistence type="inferred from homology"/>
<evidence type="ECO:0000256" key="15">
    <source>
        <dbReference type="SAM" id="Phobius"/>
    </source>
</evidence>
<dbReference type="AlphaFoldDB" id="A0A6I8PTQ8"/>
<keyword evidence="5 15" id="KW-0812">Transmembrane</keyword>
<dbReference type="Gene3D" id="2.60.40.10">
    <property type="entry name" value="Immunoglobulins"/>
    <property type="match status" value="1"/>
</dbReference>
<keyword evidence="6 16" id="KW-0732">Signal</keyword>
<dbReference type="Bgee" id="ENSXETG00000035595">
    <property type="expression patterns" value="Expressed in gastrula and 2 other cell types or tissues"/>
</dbReference>